<gene>
    <name evidence="1" type="ORF">GOB81_05650</name>
</gene>
<evidence type="ECO:0000313" key="2">
    <source>
        <dbReference type="Proteomes" id="UP000631653"/>
    </source>
</evidence>
<dbReference type="Pfam" id="PF05013">
    <property type="entry name" value="FGase"/>
    <property type="match status" value="1"/>
</dbReference>
<dbReference type="SUPFAM" id="SSF53187">
    <property type="entry name" value="Zn-dependent exopeptidases"/>
    <property type="match status" value="1"/>
</dbReference>
<dbReference type="InterPro" id="IPR007709">
    <property type="entry name" value="N-FG_amidohydro"/>
</dbReference>
<dbReference type="EMBL" id="WOSY01000004">
    <property type="protein sequence ID" value="NHN88111.1"/>
    <property type="molecule type" value="Genomic_DNA"/>
</dbReference>
<comment type="caution">
    <text evidence="1">The sequence shown here is derived from an EMBL/GenBank/DDBJ whole genome shotgun (WGS) entry which is preliminary data.</text>
</comment>
<name>A0ABX0JXD3_9PROT</name>
<evidence type="ECO:0000313" key="1">
    <source>
        <dbReference type="EMBL" id="NHN88111.1"/>
    </source>
</evidence>
<evidence type="ECO:0008006" key="3">
    <source>
        <dbReference type="Google" id="ProtNLM"/>
    </source>
</evidence>
<reference evidence="1 2" key="1">
    <citation type="journal article" date="2020" name="Int. J. Syst. Evol. Microbiol.">
        <title>Novel acetic acid bacteria from cider fermentations: Acetobacter conturbans sp. nov. and Acetobacter fallax sp. nov.</title>
        <authorList>
            <person name="Sombolestani A.S."/>
            <person name="Cleenwerck I."/>
            <person name="Cnockaert M."/>
            <person name="Borremans W."/>
            <person name="Wieme A.D."/>
            <person name="De Vuyst L."/>
            <person name="Vandamme P."/>
        </authorList>
    </citation>
    <scope>NUCLEOTIDE SEQUENCE [LARGE SCALE GENOMIC DNA]</scope>
    <source>
        <strain evidence="1 2">LMG 1627</strain>
    </source>
</reference>
<dbReference type="RefSeq" id="WP_173569402.1">
    <property type="nucleotide sequence ID" value="NZ_WOSY01000004.1"/>
</dbReference>
<organism evidence="1 2">
    <name type="scientific">Acetobacter conturbans</name>
    <dbReference type="NCBI Taxonomy" id="1737472"/>
    <lineage>
        <taxon>Bacteria</taxon>
        <taxon>Pseudomonadati</taxon>
        <taxon>Pseudomonadota</taxon>
        <taxon>Alphaproteobacteria</taxon>
        <taxon>Acetobacterales</taxon>
        <taxon>Acetobacteraceae</taxon>
        <taxon>Acetobacter</taxon>
    </lineage>
</organism>
<proteinExistence type="predicted"/>
<accession>A0ABX0JXD3</accession>
<sequence>MPRVSDILIPMLDQSPPSFRDISGTYDDSEALETDRNPVVLVARPTANAIPLIVSSPHSGRDYTAEFLARVRLPLDVLRSGEDFHVDTLVASAPSHGATLVSATFPRVMCDPNRASLDLDPSLIADAGAAELMPTARGRAGLGSVPGVVSGGRQLYSAKLSMAETTARLRRYWHPYHGTLTSIVDEMKAQYGFCVLLDMHSMPPGVDGSKADCVIGDRFGTSSNLHYVQTLARSLLAQNMRVARNHPFAGGFITSYYGRPEERVSTMQLELNRALYMNRRAGGGCGLNPRFAEKIDRVIADMARCVAEEVEKG</sequence>
<dbReference type="Gene3D" id="3.40.630.40">
    <property type="entry name" value="Zn-dependent exopeptidases"/>
    <property type="match status" value="1"/>
</dbReference>
<dbReference type="Proteomes" id="UP000631653">
    <property type="component" value="Unassembled WGS sequence"/>
</dbReference>
<protein>
    <recommendedName>
        <fullName evidence="3">N-formylglutamate amidohydrolase</fullName>
    </recommendedName>
</protein>
<keyword evidence="2" id="KW-1185">Reference proteome</keyword>